<keyword evidence="3" id="KW-0807">Transducer</keyword>
<name>A0ABQ0SRZ0_9BACL</name>
<keyword evidence="1" id="KW-0145">Chemotaxis</keyword>
<evidence type="ECO:0000259" key="5">
    <source>
        <dbReference type="PROSITE" id="PS50111"/>
    </source>
</evidence>
<evidence type="ECO:0000256" key="1">
    <source>
        <dbReference type="ARBA" id="ARBA00022500"/>
    </source>
</evidence>
<dbReference type="InterPro" id="IPR044398">
    <property type="entry name" value="Globin-sensor_dom"/>
</dbReference>
<dbReference type="Gene3D" id="1.10.287.950">
    <property type="entry name" value="Methyl-accepting chemotaxis protein"/>
    <property type="match status" value="1"/>
</dbReference>
<proteinExistence type="inferred from homology"/>
<keyword evidence="4" id="KW-0175">Coiled coil</keyword>
<dbReference type="InterPro" id="IPR039379">
    <property type="entry name" value="Protoglobin_sensor_dom"/>
</dbReference>
<reference evidence="6 7" key="1">
    <citation type="submission" date="2019-06" db="EMBL/GenBank/DDBJ databases">
        <title>Whole genome shotgun sequence of Brevibacillus agri NBRC 15538.</title>
        <authorList>
            <person name="Hosoyama A."/>
            <person name="Uohara A."/>
            <person name="Ohji S."/>
            <person name="Ichikawa N."/>
        </authorList>
    </citation>
    <scope>NUCLEOTIDE SEQUENCE [LARGE SCALE GENOMIC DNA]</scope>
    <source>
        <strain evidence="6 7">NBRC 15538</strain>
    </source>
</reference>
<dbReference type="CDD" id="cd01068">
    <property type="entry name" value="globin_sensor"/>
    <property type="match status" value="1"/>
</dbReference>
<dbReference type="PANTHER" id="PTHR43531">
    <property type="entry name" value="PROTEIN ICFG"/>
    <property type="match status" value="1"/>
</dbReference>
<evidence type="ECO:0000313" key="6">
    <source>
        <dbReference type="EMBL" id="GED26655.1"/>
    </source>
</evidence>
<dbReference type="SUPFAM" id="SSF58104">
    <property type="entry name" value="Methyl-accepting chemotaxis protein (MCP) signaling domain"/>
    <property type="match status" value="1"/>
</dbReference>
<feature type="domain" description="Methyl-accepting transducer" evidence="5">
    <location>
        <begin position="170"/>
        <end position="299"/>
    </location>
</feature>
<dbReference type="Pfam" id="PF00015">
    <property type="entry name" value="MCPsignal"/>
    <property type="match status" value="1"/>
</dbReference>
<protein>
    <recommendedName>
        <fullName evidence="5">Methyl-accepting transducer domain-containing protein</fullName>
    </recommendedName>
</protein>
<evidence type="ECO:0000256" key="3">
    <source>
        <dbReference type="PROSITE-ProRule" id="PRU00284"/>
    </source>
</evidence>
<keyword evidence="7" id="KW-1185">Reference proteome</keyword>
<organism evidence="6 7">
    <name type="scientific">Brevibacillus agri</name>
    <dbReference type="NCBI Taxonomy" id="51101"/>
    <lineage>
        <taxon>Bacteria</taxon>
        <taxon>Bacillati</taxon>
        <taxon>Bacillota</taxon>
        <taxon>Bacilli</taxon>
        <taxon>Bacillales</taxon>
        <taxon>Paenibacillaceae</taxon>
        <taxon>Brevibacillus</taxon>
    </lineage>
</organism>
<dbReference type="InterPro" id="IPR009050">
    <property type="entry name" value="Globin-like_sf"/>
</dbReference>
<evidence type="ECO:0000256" key="4">
    <source>
        <dbReference type="SAM" id="Coils"/>
    </source>
</evidence>
<evidence type="ECO:0000256" key="2">
    <source>
        <dbReference type="ARBA" id="ARBA00029447"/>
    </source>
</evidence>
<gene>
    <name evidence="6" type="ORF">BAG01nite_27570</name>
</gene>
<dbReference type="SUPFAM" id="SSF46458">
    <property type="entry name" value="Globin-like"/>
    <property type="match status" value="1"/>
</dbReference>
<dbReference type="PANTHER" id="PTHR43531:SF11">
    <property type="entry name" value="METHYL-ACCEPTING CHEMOTAXIS PROTEIN 3"/>
    <property type="match status" value="1"/>
</dbReference>
<dbReference type="InterPro" id="IPR004089">
    <property type="entry name" value="MCPsignal_dom"/>
</dbReference>
<comment type="caution">
    <text evidence="6">The sequence shown here is derived from an EMBL/GenBank/DDBJ whole genome shotgun (WGS) entry which is preliminary data.</text>
</comment>
<comment type="similarity">
    <text evidence="2">Belongs to the methyl-accepting chemotaxis (MCP) protein family.</text>
</comment>
<dbReference type="Proteomes" id="UP000317180">
    <property type="component" value="Unassembled WGS sequence"/>
</dbReference>
<dbReference type="Pfam" id="PF11563">
    <property type="entry name" value="Protoglobin"/>
    <property type="match status" value="1"/>
</dbReference>
<sequence>MFTKTYQTSRQEKGVVNIVTVEQKWRELLEFYALTEADLDLLASQKGFFQAHLHEIVDCFYEELERHSHLRQLIHANAAVDRLKSMQYDYIETLASHVIDESYIASRQRIGSTHARIGLSASWFLGGYSLYLRLFAERLHALPDPDAFYQALSKRVFFDSAIILEQYIGETMRENAAYRNNMEQMAAELATTTQAALQISSVFAQSATTLAEYNEEIVQSMRVLKQQNEEIESLSRFVSDVSAQTNLLGLNAAIEAARAGEHGRGFGVVADEVRKLADKSNASSKEINQSLSSINQQLHKIEEQVTLFSQSADQLDSSSEQLLSIIQTLDELCSRLQGRG</sequence>
<dbReference type="EMBL" id="BJOD01000026">
    <property type="protein sequence ID" value="GED26655.1"/>
    <property type="molecule type" value="Genomic_DNA"/>
</dbReference>
<dbReference type="Gene3D" id="1.10.490.10">
    <property type="entry name" value="Globins"/>
    <property type="match status" value="1"/>
</dbReference>
<accession>A0ABQ0SRZ0</accession>
<dbReference type="PROSITE" id="PS50111">
    <property type="entry name" value="CHEMOTAXIS_TRANSDUC_2"/>
    <property type="match status" value="1"/>
</dbReference>
<dbReference type="SMART" id="SM00283">
    <property type="entry name" value="MA"/>
    <property type="match status" value="1"/>
</dbReference>
<dbReference type="InterPro" id="IPR012292">
    <property type="entry name" value="Globin/Proto"/>
</dbReference>
<feature type="coiled-coil region" evidence="4">
    <location>
        <begin position="168"/>
        <end position="234"/>
    </location>
</feature>
<evidence type="ECO:0000313" key="7">
    <source>
        <dbReference type="Proteomes" id="UP000317180"/>
    </source>
</evidence>
<dbReference type="InterPro" id="IPR051310">
    <property type="entry name" value="MCP_chemotaxis"/>
</dbReference>